<name>A0AAN8IA14_9EURO</name>
<evidence type="ECO:0000313" key="3">
    <source>
        <dbReference type="Proteomes" id="UP001316803"/>
    </source>
</evidence>
<reference evidence="2 3" key="1">
    <citation type="submission" date="2022-12" db="EMBL/GenBank/DDBJ databases">
        <title>Genomic features and morphological characterization of a novel Knufia sp. strain isolated from spacecraft assembly facility.</title>
        <authorList>
            <person name="Teixeira M."/>
            <person name="Chander A.M."/>
            <person name="Stajich J.E."/>
            <person name="Venkateswaran K."/>
        </authorList>
    </citation>
    <scope>NUCLEOTIDE SEQUENCE [LARGE SCALE GENOMIC DNA]</scope>
    <source>
        <strain evidence="2 3">FJI-L2-BK-P2</strain>
    </source>
</reference>
<feature type="compositionally biased region" description="Acidic residues" evidence="1">
    <location>
        <begin position="110"/>
        <end position="119"/>
    </location>
</feature>
<comment type="caution">
    <text evidence="2">The sequence shown here is derived from an EMBL/GenBank/DDBJ whole genome shotgun (WGS) entry which is preliminary data.</text>
</comment>
<evidence type="ECO:0000256" key="1">
    <source>
        <dbReference type="SAM" id="MobiDB-lite"/>
    </source>
</evidence>
<organism evidence="2 3">
    <name type="scientific">Knufia fluminis</name>
    <dbReference type="NCBI Taxonomy" id="191047"/>
    <lineage>
        <taxon>Eukaryota</taxon>
        <taxon>Fungi</taxon>
        <taxon>Dikarya</taxon>
        <taxon>Ascomycota</taxon>
        <taxon>Pezizomycotina</taxon>
        <taxon>Eurotiomycetes</taxon>
        <taxon>Chaetothyriomycetidae</taxon>
        <taxon>Chaetothyriales</taxon>
        <taxon>Trichomeriaceae</taxon>
        <taxon>Knufia</taxon>
    </lineage>
</organism>
<gene>
    <name evidence="2" type="ORF">OHC33_002679</name>
</gene>
<sequence length="274" mass="30236">MSSRSAAMREVMLDDTLMLKGAMKCVHGTLDFDKLAVKLNISNGEAMRKRFRRFFERDGEPIKVVGCTLGEGKGQKFIATTANRSRKKALSIDLQPQATVAEGPASTANEDVDSDDASDYEQSIVYSGKPRSKRPPRAAVLADEGQETISTSPAHDASAEHLVKPRPAHANIKRRAQKKPHRVATTPAQRPLTNASTTDQVEEDDDHDPETPFCRALHAKFGSHMQAKKRDRSAEKDQEVIPADLEASEAKRAKVDVEREPVGEHIEIEVFDLS</sequence>
<dbReference type="Proteomes" id="UP001316803">
    <property type="component" value="Unassembled WGS sequence"/>
</dbReference>
<dbReference type="EMBL" id="JAKLMC020000005">
    <property type="protein sequence ID" value="KAK5956106.1"/>
    <property type="molecule type" value="Genomic_DNA"/>
</dbReference>
<keyword evidence="3" id="KW-1185">Reference proteome</keyword>
<proteinExistence type="predicted"/>
<feature type="region of interest" description="Disordered" evidence="1">
    <location>
        <begin position="95"/>
        <end position="258"/>
    </location>
</feature>
<feature type="compositionally biased region" description="Basic residues" evidence="1">
    <location>
        <begin position="164"/>
        <end position="182"/>
    </location>
</feature>
<protein>
    <submittedName>
        <fullName evidence="2">Uncharacterized protein</fullName>
    </submittedName>
</protein>
<feature type="compositionally biased region" description="Basic and acidic residues" evidence="1">
    <location>
        <begin position="248"/>
        <end position="258"/>
    </location>
</feature>
<evidence type="ECO:0000313" key="2">
    <source>
        <dbReference type="EMBL" id="KAK5956106.1"/>
    </source>
</evidence>
<dbReference type="AlphaFoldDB" id="A0AAN8IA14"/>
<feature type="compositionally biased region" description="Polar residues" evidence="1">
    <location>
        <begin position="186"/>
        <end position="199"/>
    </location>
</feature>
<accession>A0AAN8IA14</accession>